<accession>A0A6C0CA49</accession>
<name>A0A6C0CA49_9ZZZZ</name>
<dbReference type="AlphaFoldDB" id="A0A6C0CA49"/>
<sequence>MHTKKINNIVKNIPSNVTHLELIEIKNVNIIVPSSIVQLKIDGNILTLSNNRQ</sequence>
<organism evidence="1">
    <name type="scientific">viral metagenome</name>
    <dbReference type="NCBI Taxonomy" id="1070528"/>
    <lineage>
        <taxon>unclassified sequences</taxon>
        <taxon>metagenomes</taxon>
        <taxon>organismal metagenomes</taxon>
    </lineage>
</organism>
<protein>
    <submittedName>
        <fullName evidence="1">Uncharacterized protein</fullName>
    </submittedName>
</protein>
<proteinExistence type="predicted"/>
<evidence type="ECO:0000313" key="1">
    <source>
        <dbReference type="EMBL" id="QHT01203.1"/>
    </source>
</evidence>
<dbReference type="EMBL" id="MN739366">
    <property type="protein sequence ID" value="QHT01203.1"/>
    <property type="molecule type" value="Genomic_DNA"/>
</dbReference>
<reference evidence="1" key="1">
    <citation type="journal article" date="2020" name="Nature">
        <title>Giant virus diversity and host interactions through global metagenomics.</title>
        <authorList>
            <person name="Schulz F."/>
            <person name="Roux S."/>
            <person name="Paez-Espino D."/>
            <person name="Jungbluth S."/>
            <person name="Walsh D.A."/>
            <person name="Denef V.J."/>
            <person name="McMahon K.D."/>
            <person name="Konstantinidis K.T."/>
            <person name="Eloe-Fadrosh E.A."/>
            <person name="Kyrpides N.C."/>
            <person name="Woyke T."/>
        </authorList>
    </citation>
    <scope>NUCLEOTIDE SEQUENCE</scope>
    <source>
        <strain evidence="1">GVMAG-M-3300020192-26</strain>
    </source>
</reference>